<gene>
    <name evidence="2" type="ORF">SAMN06264365_12827</name>
</gene>
<reference evidence="2 3" key="1">
    <citation type="submission" date="2017-06" db="EMBL/GenBank/DDBJ databases">
        <authorList>
            <person name="Kim H.J."/>
            <person name="Triplett B.A."/>
        </authorList>
    </citation>
    <scope>NUCLEOTIDE SEQUENCE [LARGE SCALE GENOMIC DNA]</scope>
    <source>
        <strain evidence="2 3">DSM 43151</strain>
    </source>
</reference>
<feature type="compositionally biased region" description="Basic and acidic residues" evidence="1">
    <location>
        <begin position="93"/>
        <end position="104"/>
    </location>
</feature>
<feature type="region of interest" description="Disordered" evidence="1">
    <location>
        <begin position="81"/>
        <end position="104"/>
    </location>
</feature>
<dbReference type="SUPFAM" id="SSF140453">
    <property type="entry name" value="EsxAB dimer-like"/>
    <property type="match status" value="1"/>
</dbReference>
<dbReference type="EMBL" id="FZNR01000028">
    <property type="protein sequence ID" value="SNS90682.1"/>
    <property type="molecule type" value="Genomic_DNA"/>
</dbReference>
<evidence type="ECO:0000313" key="2">
    <source>
        <dbReference type="EMBL" id="SNS90682.1"/>
    </source>
</evidence>
<dbReference type="RefSeq" id="WP_089298491.1">
    <property type="nucleotide sequence ID" value="NZ_BOMU01000099.1"/>
</dbReference>
<evidence type="ECO:0000256" key="1">
    <source>
        <dbReference type="SAM" id="MobiDB-lite"/>
    </source>
</evidence>
<name>A0A239IB92_9ACTN</name>
<dbReference type="InterPro" id="IPR036689">
    <property type="entry name" value="ESAT-6-like_sf"/>
</dbReference>
<accession>A0A239IB92</accession>
<proteinExistence type="predicted"/>
<protein>
    <submittedName>
        <fullName evidence="2">Excreted virulence factor EspC, type VII ESX diderm</fullName>
    </submittedName>
</protein>
<keyword evidence="3" id="KW-1185">Reference proteome</keyword>
<dbReference type="AlphaFoldDB" id="A0A239IB92"/>
<dbReference type="Gene3D" id="1.10.287.1060">
    <property type="entry name" value="ESAT-6-like"/>
    <property type="match status" value="1"/>
</dbReference>
<sequence length="104" mass="10668">MHPRGVEVDVEALRGVGRDVAEAAVTLREAARAAGSGLAPVPRPGSAAGAAAQKAEKAWLADLRRLTGQADEYGRSLTTAAQTYRATDQAGADDLRRGGAGADR</sequence>
<dbReference type="Proteomes" id="UP000198415">
    <property type="component" value="Unassembled WGS sequence"/>
</dbReference>
<feature type="region of interest" description="Disordered" evidence="1">
    <location>
        <begin position="33"/>
        <end position="54"/>
    </location>
</feature>
<evidence type="ECO:0000313" key="3">
    <source>
        <dbReference type="Proteomes" id="UP000198415"/>
    </source>
</evidence>
<organism evidence="2 3">
    <name type="scientific">Actinoplanes regularis</name>
    <dbReference type="NCBI Taxonomy" id="52697"/>
    <lineage>
        <taxon>Bacteria</taxon>
        <taxon>Bacillati</taxon>
        <taxon>Actinomycetota</taxon>
        <taxon>Actinomycetes</taxon>
        <taxon>Micromonosporales</taxon>
        <taxon>Micromonosporaceae</taxon>
        <taxon>Actinoplanes</taxon>
    </lineage>
</organism>